<sequence length="396" mass="44769">MRKPVRDRQNRQAGRSEQAQSPKAQSPEAQSSKAQPPKTQSPKAQSPAAGTAGAGDVGDNSLIEAGILPASHWEPIQQQWSDCDSAYSEAISSTASLSSSILEYRTLHGRTYHSEIGNANAWAPNDAQHTESMDLYHHVCTLVLDEKLYLAPIKKDIKKAIDIGTGTGIWAIDFADEFPNTEVTGTDVSVIQPSWVPPNLKFVIDDANMDWTWNDNTFDFIHVRLFYGAIADWPKFYREAFRVCAPGGWLEHHEATVEWRSEGGVIHEDSPMGQWSKVYWEGGRKFGRTFRVIEDDIQKTGMEEAGFEDIVIKDFKCPIGGWPKDPKQKQLGMFAQLTLESDIEGYILYMWNAVMGWSTEEIRVYIAHLRRQLRDPTVRPWYQHRVVYGRKPGKPS</sequence>
<keyword evidence="4" id="KW-1185">Reference proteome</keyword>
<evidence type="ECO:0000256" key="2">
    <source>
        <dbReference type="SAM" id="MobiDB-lite"/>
    </source>
</evidence>
<dbReference type="Proteomes" id="UP000078237">
    <property type="component" value="Unassembled WGS sequence"/>
</dbReference>
<gene>
    <name evidence="3" type="ORF">MMYC01_203057</name>
</gene>
<dbReference type="PANTHER" id="PTHR43591:SF10">
    <property type="entry name" value="ABC TRANSMEMBRANE TYPE-1 DOMAIN-CONTAINING PROTEIN-RELATED"/>
    <property type="match status" value="1"/>
</dbReference>
<reference evidence="3 4" key="1">
    <citation type="journal article" date="2016" name="Genome Announc.">
        <title>Genome Sequence of Madurella mycetomatis mm55, Isolated from a Human Mycetoma Case in Sudan.</title>
        <authorList>
            <person name="Smit S."/>
            <person name="Derks M.F."/>
            <person name="Bervoets S."/>
            <person name="Fahal A."/>
            <person name="van Leeuwen W."/>
            <person name="van Belkum A."/>
            <person name="van de Sande W.W."/>
        </authorList>
    </citation>
    <scope>NUCLEOTIDE SEQUENCE [LARGE SCALE GENOMIC DNA]</scope>
    <source>
        <strain evidence="4">mm55</strain>
    </source>
</reference>
<dbReference type="CDD" id="cd02440">
    <property type="entry name" value="AdoMet_MTases"/>
    <property type="match status" value="1"/>
</dbReference>
<evidence type="ECO:0000313" key="4">
    <source>
        <dbReference type="Proteomes" id="UP000078237"/>
    </source>
</evidence>
<accession>A0A175W683</accession>
<keyword evidence="3" id="KW-0808">Transferase</keyword>
<dbReference type="InterPro" id="IPR029063">
    <property type="entry name" value="SAM-dependent_MTases_sf"/>
</dbReference>
<feature type="compositionally biased region" description="Basic and acidic residues" evidence="2">
    <location>
        <begin position="1"/>
        <end position="10"/>
    </location>
</feature>
<dbReference type="GO" id="GO:0008168">
    <property type="term" value="F:methyltransferase activity"/>
    <property type="evidence" value="ECO:0007669"/>
    <property type="project" value="UniProtKB-KW"/>
</dbReference>
<dbReference type="VEuPathDB" id="FungiDB:MMYC01_203057"/>
<comment type="similarity">
    <text evidence="1">Belongs to the methyltransferase superfamily. LaeA methyltransferase family.</text>
</comment>
<dbReference type="STRING" id="100816.A0A175W683"/>
<name>A0A175W683_9PEZI</name>
<dbReference type="EMBL" id="LCTW02000098">
    <property type="protein sequence ID" value="KXX79085.1"/>
    <property type="molecule type" value="Genomic_DNA"/>
</dbReference>
<evidence type="ECO:0000313" key="3">
    <source>
        <dbReference type="EMBL" id="KXX79085.1"/>
    </source>
</evidence>
<dbReference type="SUPFAM" id="SSF53335">
    <property type="entry name" value="S-adenosyl-L-methionine-dependent methyltransferases"/>
    <property type="match status" value="1"/>
</dbReference>
<organism evidence="3 4">
    <name type="scientific">Madurella mycetomatis</name>
    <dbReference type="NCBI Taxonomy" id="100816"/>
    <lineage>
        <taxon>Eukaryota</taxon>
        <taxon>Fungi</taxon>
        <taxon>Dikarya</taxon>
        <taxon>Ascomycota</taxon>
        <taxon>Pezizomycotina</taxon>
        <taxon>Sordariomycetes</taxon>
        <taxon>Sordariomycetidae</taxon>
        <taxon>Sordariales</taxon>
        <taxon>Sordariales incertae sedis</taxon>
        <taxon>Madurella</taxon>
    </lineage>
</organism>
<dbReference type="Gene3D" id="3.40.50.150">
    <property type="entry name" value="Vaccinia Virus protein VP39"/>
    <property type="match status" value="1"/>
</dbReference>
<feature type="region of interest" description="Disordered" evidence="2">
    <location>
        <begin position="1"/>
        <end position="60"/>
    </location>
</feature>
<proteinExistence type="inferred from homology"/>
<dbReference type="Pfam" id="PF13489">
    <property type="entry name" value="Methyltransf_23"/>
    <property type="match status" value="1"/>
</dbReference>
<feature type="compositionally biased region" description="Polar residues" evidence="2">
    <location>
        <begin position="11"/>
        <end position="44"/>
    </location>
</feature>
<comment type="caution">
    <text evidence="3">The sequence shown here is derived from an EMBL/GenBank/DDBJ whole genome shotgun (WGS) entry which is preliminary data.</text>
</comment>
<dbReference type="GO" id="GO:0032259">
    <property type="term" value="P:methylation"/>
    <property type="evidence" value="ECO:0007669"/>
    <property type="project" value="UniProtKB-KW"/>
</dbReference>
<dbReference type="PANTHER" id="PTHR43591">
    <property type="entry name" value="METHYLTRANSFERASE"/>
    <property type="match status" value="1"/>
</dbReference>
<evidence type="ECO:0000256" key="1">
    <source>
        <dbReference type="ARBA" id="ARBA00038158"/>
    </source>
</evidence>
<keyword evidence="3" id="KW-0489">Methyltransferase</keyword>
<dbReference type="AlphaFoldDB" id="A0A175W683"/>
<dbReference type="OrthoDB" id="2013972at2759"/>
<protein>
    <submittedName>
        <fullName evidence="3">Demethylmenaquinone methyltransferase</fullName>
    </submittedName>
</protein>